<accession>A0A9D5HBQ9</accession>
<comment type="caution">
    <text evidence="2">The sequence shown here is derived from an EMBL/GenBank/DDBJ whole genome shotgun (WGS) entry which is preliminary data.</text>
</comment>
<organism evidence="2 3">
    <name type="scientific">Dioscorea zingiberensis</name>
    <dbReference type="NCBI Taxonomy" id="325984"/>
    <lineage>
        <taxon>Eukaryota</taxon>
        <taxon>Viridiplantae</taxon>
        <taxon>Streptophyta</taxon>
        <taxon>Embryophyta</taxon>
        <taxon>Tracheophyta</taxon>
        <taxon>Spermatophyta</taxon>
        <taxon>Magnoliopsida</taxon>
        <taxon>Liliopsida</taxon>
        <taxon>Dioscoreales</taxon>
        <taxon>Dioscoreaceae</taxon>
        <taxon>Dioscorea</taxon>
    </lineage>
</organism>
<dbReference type="Proteomes" id="UP001085076">
    <property type="component" value="Miscellaneous, Linkage group lg05"/>
</dbReference>
<dbReference type="AlphaFoldDB" id="A0A9D5HBQ9"/>
<keyword evidence="3" id="KW-1185">Reference proteome</keyword>
<dbReference type="EMBL" id="JAGGNH010000005">
    <property type="protein sequence ID" value="KAJ0970771.1"/>
    <property type="molecule type" value="Genomic_DNA"/>
</dbReference>
<reference evidence="2" key="2">
    <citation type="journal article" date="2022" name="Hortic Res">
        <title>The genome of Dioscorea zingiberensis sheds light on the biosynthesis, origin and evolution of the medicinally important diosgenin saponins.</title>
        <authorList>
            <person name="Li Y."/>
            <person name="Tan C."/>
            <person name="Li Z."/>
            <person name="Guo J."/>
            <person name="Li S."/>
            <person name="Chen X."/>
            <person name="Wang C."/>
            <person name="Dai X."/>
            <person name="Yang H."/>
            <person name="Song W."/>
            <person name="Hou L."/>
            <person name="Xu J."/>
            <person name="Tong Z."/>
            <person name="Xu A."/>
            <person name="Yuan X."/>
            <person name="Wang W."/>
            <person name="Yang Q."/>
            <person name="Chen L."/>
            <person name="Sun Z."/>
            <person name="Wang K."/>
            <person name="Pan B."/>
            <person name="Chen J."/>
            <person name="Bao Y."/>
            <person name="Liu F."/>
            <person name="Qi X."/>
            <person name="Gang D.R."/>
            <person name="Wen J."/>
            <person name="Li J."/>
        </authorList>
    </citation>
    <scope>NUCLEOTIDE SEQUENCE</scope>
    <source>
        <strain evidence="2">Dzin_1.0</strain>
    </source>
</reference>
<feature type="region of interest" description="Disordered" evidence="1">
    <location>
        <begin position="1"/>
        <end position="46"/>
    </location>
</feature>
<evidence type="ECO:0000256" key="1">
    <source>
        <dbReference type="SAM" id="MobiDB-lite"/>
    </source>
</evidence>
<feature type="compositionally biased region" description="Low complexity" evidence="1">
    <location>
        <begin position="29"/>
        <end position="40"/>
    </location>
</feature>
<feature type="compositionally biased region" description="Polar residues" evidence="1">
    <location>
        <begin position="1"/>
        <end position="11"/>
    </location>
</feature>
<gene>
    <name evidence="2" type="ORF">J5N97_018730</name>
</gene>
<evidence type="ECO:0000313" key="3">
    <source>
        <dbReference type="Proteomes" id="UP001085076"/>
    </source>
</evidence>
<name>A0A9D5HBQ9_9LILI</name>
<evidence type="ECO:0000313" key="2">
    <source>
        <dbReference type="EMBL" id="KAJ0970771.1"/>
    </source>
</evidence>
<protein>
    <submittedName>
        <fullName evidence="2">Uncharacterized protein</fullName>
    </submittedName>
</protein>
<reference evidence="2" key="1">
    <citation type="submission" date="2021-03" db="EMBL/GenBank/DDBJ databases">
        <authorList>
            <person name="Li Z."/>
            <person name="Yang C."/>
        </authorList>
    </citation>
    <scope>NUCLEOTIDE SEQUENCE</scope>
    <source>
        <strain evidence="2">Dzin_1.0</strain>
        <tissue evidence="2">Leaf</tissue>
    </source>
</reference>
<proteinExistence type="predicted"/>
<sequence length="194" mass="21772">MASISSFSSRIRQPPPPSKVSAFQFQHPARTSSRAAVTSSKPGDDEARTRTAYLFPLLDPVGIPNSRSSLVRDWNQINVAHAHMPSKMDIELDANKKSSMGFPIQKFFSDSKDEIFLVLEKGMQALKDHVIILSRFYVCLMNKLAKGGLCICLMNGWLSNSWVRWKMLSPKNVVLKLLDQVEDVVPKNVLIVLD</sequence>